<dbReference type="PANTHER" id="PTHR34980:SF2">
    <property type="entry name" value="INNER MEMBRANE PROTEIN YHAH-RELATED"/>
    <property type="match status" value="1"/>
</dbReference>
<keyword evidence="1" id="KW-0812">Transmembrane</keyword>
<feature type="transmembrane region" description="Helical" evidence="1">
    <location>
        <begin position="83"/>
        <end position="103"/>
    </location>
</feature>
<accession>A0ABT3T5W9</accession>
<proteinExistence type="predicted"/>
<evidence type="ECO:0000256" key="1">
    <source>
        <dbReference type="SAM" id="Phobius"/>
    </source>
</evidence>
<keyword evidence="3" id="KW-1185">Reference proteome</keyword>
<reference evidence="2" key="1">
    <citation type="submission" date="2019-02" db="EMBL/GenBank/DDBJ databases">
        <authorList>
            <person name="Li S.-H."/>
        </authorList>
    </citation>
    <scope>NUCLEOTIDE SEQUENCE</scope>
    <source>
        <strain evidence="2">IMCC11814</strain>
    </source>
</reference>
<protein>
    <submittedName>
        <fullName evidence="2">DUF805 domain-containing protein</fullName>
    </submittedName>
</protein>
<dbReference type="PANTHER" id="PTHR34980">
    <property type="entry name" value="INNER MEMBRANE PROTEIN-RELATED-RELATED"/>
    <property type="match status" value="1"/>
</dbReference>
<keyword evidence="1" id="KW-1133">Transmembrane helix</keyword>
<gene>
    <name evidence="2" type="ORF">EYC82_09980</name>
</gene>
<sequence>MQWYLDVLKKYAVFGGRAQRKEYWFFVLFNIIFSVVLSMVDGLTGTFNAESGYGLLSGLYTLAVAIPGIAVSVRRLHDTGRTGWWFFILLIPVIGAIIFLVFMCFDGDESDNEHGPNPKYPLSSSV</sequence>
<dbReference type="RefSeq" id="WP_279249392.1">
    <property type="nucleotide sequence ID" value="NZ_SHNO01000001.1"/>
</dbReference>
<dbReference type="Pfam" id="PF05656">
    <property type="entry name" value="DUF805"/>
    <property type="match status" value="1"/>
</dbReference>
<evidence type="ECO:0000313" key="3">
    <source>
        <dbReference type="Proteomes" id="UP001143304"/>
    </source>
</evidence>
<evidence type="ECO:0000313" key="2">
    <source>
        <dbReference type="EMBL" id="MCX2977682.1"/>
    </source>
</evidence>
<dbReference type="InterPro" id="IPR008523">
    <property type="entry name" value="DUF805"/>
</dbReference>
<organism evidence="2 3">
    <name type="scientific">Candidatus Marimicrobium litorale</name>
    <dbReference type="NCBI Taxonomy" id="2518991"/>
    <lineage>
        <taxon>Bacteria</taxon>
        <taxon>Pseudomonadati</taxon>
        <taxon>Pseudomonadota</taxon>
        <taxon>Gammaproteobacteria</taxon>
        <taxon>Cellvibrionales</taxon>
        <taxon>Halieaceae</taxon>
        <taxon>Marimicrobium</taxon>
    </lineage>
</organism>
<dbReference type="Proteomes" id="UP001143304">
    <property type="component" value="Unassembled WGS sequence"/>
</dbReference>
<name>A0ABT3T5W9_9GAMM</name>
<dbReference type="EMBL" id="SHNO01000001">
    <property type="protein sequence ID" value="MCX2977682.1"/>
    <property type="molecule type" value="Genomic_DNA"/>
</dbReference>
<feature type="transmembrane region" description="Helical" evidence="1">
    <location>
        <begin position="52"/>
        <end position="71"/>
    </location>
</feature>
<feature type="transmembrane region" description="Helical" evidence="1">
    <location>
        <begin position="23"/>
        <end position="40"/>
    </location>
</feature>
<keyword evidence="1" id="KW-0472">Membrane</keyword>
<comment type="caution">
    <text evidence="2">The sequence shown here is derived from an EMBL/GenBank/DDBJ whole genome shotgun (WGS) entry which is preliminary data.</text>
</comment>